<evidence type="ECO:0000313" key="8">
    <source>
        <dbReference type="Proteomes" id="UP000184384"/>
    </source>
</evidence>
<evidence type="ECO:0000256" key="2">
    <source>
        <dbReference type="ARBA" id="ARBA00022692"/>
    </source>
</evidence>
<keyword evidence="9" id="KW-1185">Reference proteome</keyword>
<gene>
    <name evidence="6" type="ORF">BC624_101555</name>
    <name evidence="7" type="ORF">SAMN05443373_101555</name>
</gene>
<feature type="transmembrane region" description="Helical" evidence="5">
    <location>
        <begin position="18"/>
        <end position="36"/>
    </location>
</feature>
<organism evidence="7 8">
    <name type="scientific">Flavobacterium granuli</name>
    <dbReference type="NCBI Taxonomy" id="280093"/>
    <lineage>
        <taxon>Bacteria</taxon>
        <taxon>Pseudomonadati</taxon>
        <taxon>Bacteroidota</taxon>
        <taxon>Flavobacteriia</taxon>
        <taxon>Flavobacteriales</taxon>
        <taxon>Flavobacteriaceae</taxon>
        <taxon>Flavobacterium</taxon>
    </lineage>
</organism>
<reference evidence="8" key="1">
    <citation type="submission" date="2016-11" db="EMBL/GenBank/DDBJ databases">
        <authorList>
            <person name="Varghese N."/>
            <person name="Submissions S."/>
        </authorList>
    </citation>
    <scope>NUCLEOTIDE SEQUENCE [LARGE SCALE GENOMIC DNA]</scope>
    <source>
        <strain evidence="8">DSM 19729</strain>
    </source>
</reference>
<dbReference type="EMBL" id="PVUB01000001">
    <property type="protein sequence ID" value="PRZ28262.1"/>
    <property type="molecule type" value="Genomic_DNA"/>
</dbReference>
<proteinExistence type="predicted"/>
<reference evidence="7" key="2">
    <citation type="submission" date="2016-11" db="EMBL/GenBank/DDBJ databases">
        <authorList>
            <person name="Jaros S."/>
            <person name="Januszkiewicz K."/>
            <person name="Wedrychowicz H."/>
        </authorList>
    </citation>
    <scope>NUCLEOTIDE SEQUENCE [LARGE SCALE GENOMIC DNA]</scope>
    <source>
        <strain evidence="7">DSM 19729</strain>
    </source>
</reference>
<accession>A0A1M5J7G2</accession>
<reference evidence="6 9" key="3">
    <citation type="submission" date="2018-03" db="EMBL/GenBank/DDBJ databases">
        <title>Genomic Encyclopedia of Archaeal and Bacterial Type Strains, Phase II (KMG-II): from individual species to whole genera.</title>
        <authorList>
            <person name="Goeker M."/>
        </authorList>
    </citation>
    <scope>NUCLEOTIDE SEQUENCE [LARGE SCALE GENOMIC DNA]</scope>
    <source>
        <strain evidence="6 9">DSM 17797</strain>
    </source>
</reference>
<feature type="transmembrane region" description="Helical" evidence="5">
    <location>
        <begin position="57"/>
        <end position="79"/>
    </location>
</feature>
<evidence type="ECO:0008006" key="10">
    <source>
        <dbReference type="Google" id="ProtNLM"/>
    </source>
</evidence>
<dbReference type="InterPro" id="IPR019109">
    <property type="entry name" value="MamF_MmsF"/>
</dbReference>
<protein>
    <recommendedName>
        <fullName evidence="10">DUF4870 domain-containing protein</fullName>
    </recommendedName>
</protein>
<keyword evidence="3 5" id="KW-1133">Transmembrane helix</keyword>
<keyword evidence="2 5" id="KW-0812">Transmembrane</keyword>
<evidence type="ECO:0000313" key="6">
    <source>
        <dbReference type="EMBL" id="PRZ28262.1"/>
    </source>
</evidence>
<dbReference type="EMBL" id="FQWO01000001">
    <property type="protein sequence ID" value="SHG36305.1"/>
    <property type="molecule type" value="Genomic_DNA"/>
</dbReference>
<keyword evidence="4 5" id="KW-0472">Membrane</keyword>
<name>A0A1M5J7G2_9FLAO</name>
<sequence length="151" mass="17174">METTTEKNIATFTHLSALTQYFIPFGNYIFPILIWSSKKDKSEFVDHNGKQVLNFQLSLLLYSLILIIIAVPIFIVTLFKNIPFSAIINDNDVIINHFDFENSIGLITVGIIAALVFFALKVAEFFLIIYASIKTSNGEKYKYPLSIPFIK</sequence>
<evidence type="ECO:0000256" key="5">
    <source>
        <dbReference type="SAM" id="Phobius"/>
    </source>
</evidence>
<evidence type="ECO:0000313" key="9">
    <source>
        <dbReference type="Proteomes" id="UP000237771"/>
    </source>
</evidence>
<dbReference type="AlphaFoldDB" id="A0A1M5J7G2"/>
<evidence type="ECO:0000256" key="3">
    <source>
        <dbReference type="ARBA" id="ARBA00022989"/>
    </source>
</evidence>
<dbReference type="Proteomes" id="UP000184384">
    <property type="component" value="Unassembled WGS sequence"/>
</dbReference>
<dbReference type="RefSeq" id="WP_072939454.1">
    <property type="nucleotide sequence ID" value="NZ_FQWO01000001.1"/>
</dbReference>
<evidence type="ECO:0000313" key="7">
    <source>
        <dbReference type="EMBL" id="SHG36305.1"/>
    </source>
</evidence>
<dbReference type="Proteomes" id="UP000237771">
    <property type="component" value="Unassembled WGS sequence"/>
</dbReference>
<comment type="subcellular location">
    <subcellularLocation>
        <location evidence="1">Membrane</location>
        <topology evidence="1">Multi-pass membrane protein</topology>
    </subcellularLocation>
</comment>
<dbReference type="OrthoDB" id="9808930at2"/>
<evidence type="ECO:0000256" key="4">
    <source>
        <dbReference type="ARBA" id="ARBA00023136"/>
    </source>
</evidence>
<dbReference type="STRING" id="280093.SAMN05443373_101555"/>
<evidence type="ECO:0000256" key="1">
    <source>
        <dbReference type="ARBA" id="ARBA00004141"/>
    </source>
</evidence>
<dbReference type="Pfam" id="PF09685">
    <property type="entry name" value="MamF_MmsF"/>
    <property type="match status" value="1"/>
</dbReference>
<feature type="transmembrane region" description="Helical" evidence="5">
    <location>
        <begin position="106"/>
        <end position="133"/>
    </location>
</feature>